<reference evidence="1" key="2">
    <citation type="submission" date="2025-08" db="UniProtKB">
        <authorList>
            <consortium name="RefSeq"/>
        </authorList>
    </citation>
    <scope>IDENTIFICATION</scope>
</reference>
<name>A0AAJ8DXZ1_ASPNG</name>
<dbReference type="GeneID" id="4980178"/>
<sequence length="569" mass="65500">MARSQATIADGGQLHDFVHLDIWPEGLPLPALIAGQHRRSALSTLLAEQEKAATEGGLTPDGSPLLHPSPQAYYWAFDIYEQEKMESDLLATLKETVTIRTRAIPMAISQGPRVLAITTAPFWRDLWRSYVMTPYGEKYFNFTTAEDIASTKLEKLWAREIDFVLTFGNRIFEGKKVTSADWETVLAAMEKGPRADFLRRLFFPTKADHEDGSLTGLLLLNQKWFNQWTLPRLAGDTFTTGSTQVNTRRPGFLAKLSDVEYHKVFITMQQNPGLTCPRWGDFVRTNRLIAQPMKKVLQHVIYWTDQSFSYPRSSSNALKNWDWVEELGKSAFRAEVNPRPWRHVDEGSTDIQPKFTITSLPDHIGKFMEQLWTYIETESLWRDVTVVKQQLKLPTDKKEAIRNQLSDETELFSAMFCYRELKKVMISTLTHRYGGGSKRRSEQLSFLLDKKEWEVARAELIEYSMTLNWRGIMVNADQLNESLERLALPTHANPVAEDGQPIMGFLKMDPESYGLEQQGNTERLQELLARGIYEIRYLIRILYESTPRDKIIIYNIVILNLQAVHLDQI</sequence>
<dbReference type="AlphaFoldDB" id="A0AAJ8DXZ1"/>
<reference evidence="1" key="1">
    <citation type="submission" date="2025-02" db="EMBL/GenBank/DDBJ databases">
        <authorList>
            <consortium name="NCBI Genome Project"/>
        </authorList>
    </citation>
    <scope>NUCLEOTIDE SEQUENCE</scope>
</reference>
<accession>A0AAJ8DXZ1</accession>
<dbReference type="VEuPathDB" id="FungiDB:An03g01900"/>
<organism evidence="1">
    <name type="scientific">Aspergillus niger</name>
    <dbReference type="NCBI Taxonomy" id="5061"/>
    <lineage>
        <taxon>Eukaryota</taxon>
        <taxon>Fungi</taxon>
        <taxon>Dikarya</taxon>
        <taxon>Ascomycota</taxon>
        <taxon>Pezizomycotina</taxon>
        <taxon>Eurotiomycetes</taxon>
        <taxon>Eurotiomycetidae</taxon>
        <taxon>Eurotiales</taxon>
        <taxon>Aspergillaceae</taxon>
        <taxon>Aspergillus</taxon>
        <taxon>Aspergillus subgen. Circumdati</taxon>
    </lineage>
</organism>
<proteinExistence type="predicted"/>
<gene>
    <name evidence="1" type="ORF">An03g01900</name>
</gene>
<evidence type="ECO:0000313" key="1">
    <source>
        <dbReference type="RefSeq" id="XP_059600243.1"/>
    </source>
</evidence>
<dbReference type="RefSeq" id="XP_059600243.1">
    <property type="nucleotide sequence ID" value="XM_059746937.1"/>
</dbReference>
<protein>
    <submittedName>
        <fullName evidence="1">Uncharacterized protein</fullName>
    </submittedName>
</protein>
<dbReference type="KEGG" id="ang:An03g01900"/>